<feature type="transmembrane region" description="Helical" evidence="9">
    <location>
        <begin position="51"/>
        <end position="70"/>
    </location>
</feature>
<dbReference type="CDD" id="cd00333">
    <property type="entry name" value="MIP"/>
    <property type="match status" value="1"/>
</dbReference>
<evidence type="ECO:0000313" key="11">
    <source>
        <dbReference type="Proteomes" id="UP000594454"/>
    </source>
</evidence>
<dbReference type="GO" id="GO:0015267">
    <property type="term" value="F:channel activity"/>
    <property type="evidence" value="ECO:0007669"/>
    <property type="project" value="InterPro"/>
</dbReference>
<feature type="transmembrane region" description="Helical" evidence="9">
    <location>
        <begin position="136"/>
        <end position="154"/>
    </location>
</feature>
<dbReference type="PRINTS" id="PR00783">
    <property type="entry name" value="MINTRINSICP"/>
</dbReference>
<keyword evidence="5 8" id="KW-0812">Transmembrane</keyword>
<proteinExistence type="inferred from homology"/>
<dbReference type="InterPro" id="IPR023271">
    <property type="entry name" value="Aquaporin-like"/>
</dbReference>
<dbReference type="InterPro" id="IPR034294">
    <property type="entry name" value="Aquaporin_transptr"/>
</dbReference>
<keyword evidence="7 9" id="KW-0472">Membrane</keyword>
<dbReference type="NCBIfam" id="TIGR00861">
    <property type="entry name" value="MIP"/>
    <property type="match status" value="1"/>
</dbReference>
<dbReference type="FunFam" id="1.20.1080.10:FF:000023">
    <property type="entry name" value="Prip, isoform A"/>
    <property type="match status" value="1"/>
</dbReference>
<keyword evidence="6 9" id="KW-1133">Transmembrane helix</keyword>
<dbReference type="OMA" id="KSENAGW"/>
<evidence type="ECO:0000313" key="10">
    <source>
        <dbReference type="EMBL" id="CAD7076650.1"/>
    </source>
</evidence>
<evidence type="ECO:0000256" key="6">
    <source>
        <dbReference type="ARBA" id="ARBA00022989"/>
    </source>
</evidence>
<sequence>MAGSFHYTLGINELKTKKTEFWRALTGEFIGTFLLNFFGCAACTQAPNTTYIALAFGLAVFMAIMVVGHASGGHVNPAVTIGLLVAGKISIVRALCYIVVQCAGAIAGTAAIKALLDEIYHHGLGHTDLAEHITPLQGVGMEFFLGFVLVLTVFGVCDENKPDSRFLAPLAIGLTVTLGHLGAIRYTGSSMNPARTFGPAVIENKWENHWVYWVGPILGGIGASLLYTLSLKAPNSEDANDSRAKYAGVALDDREMRKFDA</sequence>
<feature type="transmembrane region" description="Helical" evidence="9">
    <location>
        <begin position="210"/>
        <end position="229"/>
    </location>
</feature>
<comment type="subcellular location">
    <subcellularLocation>
        <location evidence="1">Cell membrane</location>
        <topology evidence="1">Multi-pass membrane protein</topology>
    </subcellularLocation>
</comment>
<dbReference type="Gene3D" id="1.20.1080.10">
    <property type="entry name" value="Glycerol uptake facilitator protein"/>
    <property type="match status" value="1"/>
</dbReference>
<dbReference type="PROSITE" id="PS00221">
    <property type="entry name" value="MIP"/>
    <property type="match status" value="1"/>
</dbReference>
<dbReference type="PANTHER" id="PTHR19139:SF199">
    <property type="entry name" value="MIP17260P"/>
    <property type="match status" value="1"/>
</dbReference>
<organism evidence="10 11">
    <name type="scientific">Hermetia illucens</name>
    <name type="common">Black soldier fly</name>
    <dbReference type="NCBI Taxonomy" id="343691"/>
    <lineage>
        <taxon>Eukaryota</taxon>
        <taxon>Metazoa</taxon>
        <taxon>Ecdysozoa</taxon>
        <taxon>Arthropoda</taxon>
        <taxon>Hexapoda</taxon>
        <taxon>Insecta</taxon>
        <taxon>Pterygota</taxon>
        <taxon>Neoptera</taxon>
        <taxon>Endopterygota</taxon>
        <taxon>Diptera</taxon>
        <taxon>Brachycera</taxon>
        <taxon>Stratiomyomorpha</taxon>
        <taxon>Stratiomyidae</taxon>
        <taxon>Hermetiinae</taxon>
        <taxon>Hermetia</taxon>
    </lineage>
</organism>
<dbReference type="PANTHER" id="PTHR19139">
    <property type="entry name" value="AQUAPORIN TRANSPORTER"/>
    <property type="match status" value="1"/>
</dbReference>
<keyword evidence="4" id="KW-1003">Cell membrane</keyword>
<evidence type="ECO:0000256" key="2">
    <source>
        <dbReference type="ARBA" id="ARBA00006175"/>
    </source>
</evidence>
<dbReference type="InterPro" id="IPR022357">
    <property type="entry name" value="MIP_CS"/>
</dbReference>
<dbReference type="OrthoDB" id="3222at2759"/>
<dbReference type="EMBL" id="LR899009">
    <property type="protein sequence ID" value="CAD7076650.1"/>
    <property type="molecule type" value="Genomic_DNA"/>
</dbReference>
<dbReference type="Pfam" id="PF00230">
    <property type="entry name" value="MIP"/>
    <property type="match status" value="1"/>
</dbReference>
<keyword evidence="3 8" id="KW-0813">Transport</keyword>
<dbReference type="SUPFAM" id="SSF81338">
    <property type="entry name" value="Aquaporin-like"/>
    <property type="match status" value="1"/>
</dbReference>
<evidence type="ECO:0000256" key="1">
    <source>
        <dbReference type="ARBA" id="ARBA00004651"/>
    </source>
</evidence>
<evidence type="ECO:0000256" key="3">
    <source>
        <dbReference type="ARBA" id="ARBA00022448"/>
    </source>
</evidence>
<dbReference type="AlphaFoldDB" id="A0A7R8YKK8"/>
<protein>
    <submittedName>
        <fullName evidence="10">Uncharacterized protein</fullName>
    </submittedName>
</protein>
<gene>
    <name evidence="10" type="ORF">HERILL_LOCUS50</name>
</gene>
<evidence type="ECO:0000256" key="9">
    <source>
        <dbReference type="SAM" id="Phobius"/>
    </source>
</evidence>
<dbReference type="GO" id="GO:0005886">
    <property type="term" value="C:plasma membrane"/>
    <property type="evidence" value="ECO:0007669"/>
    <property type="project" value="UniProtKB-SubCell"/>
</dbReference>
<feature type="transmembrane region" description="Helical" evidence="9">
    <location>
        <begin position="21"/>
        <end position="39"/>
    </location>
</feature>
<dbReference type="InterPro" id="IPR000425">
    <property type="entry name" value="MIP"/>
</dbReference>
<evidence type="ECO:0000256" key="5">
    <source>
        <dbReference type="ARBA" id="ARBA00022692"/>
    </source>
</evidence>
<reference evidence="10 11" key="1">
    <citation type="submission" date="2020-11" db="EMBL/GenBank/DDBJ databases">
        <authorList>
            <person name="Wallbank WR R."/>
            <person name="Pardo Diaz C."/>
            <person name="Kozak K."/>
            <person name="Martin S."/>
            <person name="Jiggins C."/>
            <person name="Moest M."/>
            <person name="Warren A I."/>
            <person name="Generalovic N T."/>
            <person name="Byers J.R.P. K."/>
            <person name="Montejo-Kovacevich G."/>
            <person name="Yen C E."/>
        </authorList>
    </citation>
    <scope>NUCLEOTIDE SEQUENCE [LARGE SCALE GENOMIC DNA]</scope>
</reference>
<feature type="transmembrane region" description="Helical" evidence="9">
    <location>
        <begin position="91"/>
        <end position="116"/>
    </location>
</feature>
<comment type="similarity">
    <text evidence="2 8">Belongs to the MIP/aquaporin (TC 1.A.8) family.</text>
</comment>
<feature type="transmembrane region" description="Helical" evidence="9">
    <location>
        <begin position="166"/>
        <end position="186"/>
    </location>
</feature>
<evidence type="ECO:0000256" key="8">
    <source>
        <dbReference type="RuleBase" id="RU000477"/>
    </source>
</evidence>
<evidence type="ECO:0000256" key="4">
    <source>
        <dbReference type="ARBA" id="ARBA00022475"/>
    </source>
</evidence>
<keyword evidence="11" id="KW-1185">Reference proteome</keyword>
<evidence type="ECO:0000256" key="7">
    <source>
        <dbReference type="ARBA" id="ARBA00023136"/>
    </source>
</evidence>
<dbReference type="InParanoid" id="A0A7R8YKK8"/>
<accession>A0A7R8YKK8</accession>
<name>A0A7R8YKK8_HERIL</name>
<dbReference type="Proteomes" id="UP000594454">
    <property type="component" value="Chromosome 1"/>
</dbReference>
<dbReference type="FunCoup" id="A0A7R8YKK8">
    <property type="interactions" value="40"/>
</dbReference>